<dbReference type="SMART" id="SM00421">
    <property type="entry name" value="HTH_LUXR"/>
    <property type="match status" value="1"/>
</dbReference>
<evidence type="ECO:0000313" key="3">
    <source>
        <dbReference type="Proteomes" id="UP000725002"/>
    </source>
</evidence>
<reference evidence="2" key="1">
    <citation type="submission" date="2020-10" db="EMBL/GenBank/DDBJ databases">
        <authorList>
            <person name="Gilroy R."/>
        </authorList>
    </citation>
    <scope>NUCLEOTIDE SEQUENCE</scope>
    <source>
        <strain evidence="2">G3-8215</strain>
    </source>
</reference>
<dbReference type="InterPro" id="IPR036388">
    <property type="entry name" value="WH-like_DNA-bd_sf"/>
</dbReference>
<feature type="domain" description="HTH luxR-type" evidence="1">
    <location>
        <begin position="8"/>
        <end position="72"/>
    </location>
</feature>
<comment type="caution">
    <text evidence="2">The sequence shown here is derived from an EMBL/GenBank/DDBJ whole genome shotgun (WGS) entry which is preliminary data.</text>
</comment>
<evidence type="ECO:0000313" key="2">
    <source>
        <dbReference type="EMBL" id="MBO8482620.1"/>
    </source>
</evidence>
<dbReference type="Gene3D" id="1.10.10.10">
    <property type="entry name" value="Winged helix-like DNA-binding domain superfamily/Winged helix DNA-binding domain"/>
    <property type="match status" value="1"/>
</dbReference>
<dbReference type="GO" id="GO:0006355">
    <property type="term" value="P:regulation of DNA-templated transcription"/>
    <property type="evidence" value="ECO:0007669"/>
    <property type="project" value="InterPro"/>
</dbReference>
<name>A0A940IHE5_9BACT</name>
<accession>A0A940IHE5</accession>
<dbReference type="EMBL" id="JADILV010000005">
    <property type="protein sequence ID" value="MBO8482620.1"/>
    <property type="molecule type" value="Genomic_DNA"/>
</dbReference>
<protein>
    <recommendedName>
        <fullName evidence="1">HTH luxR-type domain-containing protein</fullName>
    </recommendedName>
</protein>
<dbReference type="Proteomes" id="UP000725002">
    <property type="component" value="Unassembled WGS sequence"/>
</dbReference>
<proteinExistence type="predicted"/>
<dbReference type="InterPro" id="IPR016032">
    <property type="entry name" value="Sig_transdc_resp-reg_C-effctor"/>
</dbReference>
<dbReference type="GO" id="GO:0003677">
    <property type="term" value="F:DNA binding"/>
    <property type="evidence" value="ECO:0007669"/>
    <property type="project" value="InterPro"/>
</dbReference>
<dbReference type="AlphaFoldDB" id="A0A940IHE5"/>
<evidence type="ECO:0000259" key="1">
    <source>
        <dbReference type="SMART" id="SM00421"/>
    </source>
</evidence>
<gene>
    <name evidence="2" type="ORF">IAB75_00650</name>
</gene>
<sequence length="132" mass="14987">MESRISGETDLTRRESQVAELIAWGASKKEVPGLLKRLYGGNEISVHTVENILRNIYSKIHISKSTELSAWWFCRHCGVEETLSPIHKLRNAAIAVLFLALISPQIISPEPMVRPRGSSARVERVERIRRKD</sequence>
<dbReference type="SUPFAM" id="SSF46894">
    <property type="entry name" value="C-terminal effector domain of the bipartite response regulators"/>
    <property type="match status" value="1"/>
</dbReference>
<dbReference type="InterPro" id="IPR000792">
    <property type="entry name" value="Tscrpt_reg_LuxR_C"/>
</dbReference>
<reference evidence="2" key="2">
    <citation type="journal article" date="2021" name="PeerJ">
        <title>Extensive microbial diversity within the chicken gut microbiome revealed by metagenomics and culture.</title>
        <authorList>
            <person name="Gilroy R."/>
            <person name="Ravi A."/>
            <person name="Getino M."/>
            <person name="Pursley I."/>
            <person name="Horton D.L."/>
            <person name="Alikhan N.F."/>
            <person name="Baker D."/>
            <person name="Gharbi K."/>
            <person name="Hall N."/>
            <person name="Watson M."/>
            <person name="Adriaenssens E.M."/>
            <person name="Foster-Nyarko E."/>
            <person name="Jarju S."/>
            <person name="Secka A."/>
            <person name="Antonio M."/>
            <person name="Oren A."/>
            <person name="Chaudhuri R.R."/>
            <person name="La Ragione R."/>
            <person name="Hildebrand F."/>
            <person name="Pallen M.J."/>
        </authorList>
    </citation>
    <scope>NUCLEOTIDE SEQUENCE</scope>
    <source>
        <strain evidence="2">G3-8215</strain>
    </source>
</reference>
<organism evidence="2 3">
    <name type="scientific">Candidatus Cryptobacteroides avicola</name>
    <dbReference type="NCBI Taxonomy" id="2840757"/>
    <lineage>
        <taxon>Bacteria</taxon>
        <taxon>Pseudomonadati</taxon>
        <taxon>Bacteroidota</taxon>
        <taxon>Bacteroidia</taxon>
        <taxon>Bacteroidales</taxon>
        <taxon>Candidatus Cryptobacteroides</taxon>
    </lineage>
</organism>